<protein>
    <submittedName>
        <fullName evidence="2">Uncharacterized protein</fullName>
    </submittedName>
</protein>
<feature type="region of interest" description="Disordered" evidence="1">
    <location>
        <begin position="204"/>
        <end position="223"/>
    </location>
</feature>
<organism evidence="2 3">
    <name type="scientific">Moniliophthora roreri</name>
    <name type="common">Frosty pod rot fungus</name>
    <name type="synonym">Monilia roreri</name>
    <dbReference type="NCBI Taxonomy" id="221103"/>
    <lineage>
        <taxon>Eukaryota</taxon>
        <taxon>Fungi</taxon>
        <taxon>Dikarya</taxon>
        <taxon>Basidiomycota</taxon>
        <taxon>Agaricomycotina</taxon>
        <taxon>Agaricomycetes</taxon>
        <taxon>Agaricomycetidae</taxon>
        <taxon>Agaricales</taxon>
        <taxon>Marasmiineae</taxon>
        <taxon>Marasmiaceae</taxon>
        <taxon>Moniliophthora</taxon>
    </lineage>
</organism>
<dbReference type="AlphaFoldDB" id="A0A0W0EYM5"/>
<dbReference type="EMBL" id="LATX01002444">
    <property type="protein sequence ID" value="KTB29196.1"/>
    <property type="molecule type" value="Genomic_DNA"/>
</dbReference>
<accession>A0A0W0EYM5</accession>
<comment type="caution">
    <text evidence="2">The sequence shown here is derived from an EMBL/GenBank/DDBJ whole genome shotgun (WGS) entry which is preliminary data.</text>
</comment>
<dbReference type="Proteomes" id="UP000054988">
    <property type="component" value="Unassembled WGS sequence"/>
</dbReference>
<name>A0A0W0EYM5_MONRR</name>
<evidence type="ECO:0000256" key="1">
    <source>
        <dbReference type="SAM" id="MobiDB-lite"/>
    </source>
</evidence>
<proteinExistence type="predicted"/>
<sequence>MGEVYIAPTLSVTKEGKETPHIWNSLATYHSSYSYTSSLGSASPSPSITQLGTVEEQGTLRCEEFGFLVRSWPEHKERASVLDMHMEALYLDKETSYGGMMIYTSASILILSLRPPAVNSWRGRARAPSSGAIWKFGSDKRCPVPKSDEKRSPILSAAVLKEADASPCPMQRTGIASFRTFGEHMEHADRSVVGYDEHRILRRESSEGVQPGPSSAARSQEAHPLFGEDEAEADRDRFIAIVGPFLCFG</sequence>
<gene>
    <name evidence="2" type="ORF">WG66_18211</name>
</gene>
<evidence type="ECO:0000313" key="3">
    <source>
        <dbReference type="Proteomes" id="UP000054988"/>
    </source>
</evidence>
<reference evidence="2 3" key="1">
    <citation type="submission" date="2015-12" db="EMBL/GenBank/DDBJ databases">
        <title>Draft genome sequence of Moniliophthora roreri, the causal agent of frosty pod rot of cacao.</title>
        <authorList>
            <person name="Aime M.C."/>
            <person name="Diaz-Valderrama J.R."/>
            <person name="Kijpornyongpan T."/>
            <person name="Phillips-Mora W."/>
        </authorList>
    </citation>
    <scope>NUCLEOTIDE SEQUENCE [LARGE SCALE GENOMIC DNA]</scope>
    <source>
        <strain evidence="2 3">MCA 2952</strain>
    </source>
</reference>
<evidence type="ECO:0000313" key="2">
    <source>
        <dbReference type="EMBL" id="KTB29196.1"/>
    </source>
</evidence>